<accession>A0A4C1TPC3</accession>
<gene>
    <name evidence="2" type="ORF">EVAR_93989_1</name>
</gene>
<organism evidence="2 3">
    <name type="scientific">Eumeta variegata</name>
    <name type="common">Bagworm moth</name>
    <name type="synonym">Eumeta japonica</name>
    <dbReference type="NCBI Taxonomy" id="151549"/>
    <lineage>
        <taxon>Eukaryota</taxon>
        <taxon>Metazoa</taxon>
        <taxon>Ecdysozoa</taxon>
        <taxon>Arthropoda</taxon>
        <taxon>Hexapoda</taxon>
        <taxon>Insecta</taxon>
        <taxon>Pterygota</taxon>
        <taxon>Neoptera</taxon>
        <taxon>Endopterygota</taxon>
        <taxon>Lepidoptera</taxon>
        <taxon>Glossata</taxon>
        <taxon>Ditrysia</taxon>
        <taxon>Tineoidea</taxon>
        <taxon>Psychidae</taxon>
        <taxon>Oiketicinae</taxon>
        <taxon>Eumeta</taxon>
    </lineage>
</organism>
<dbReference type="AlphaFoldDB" id="A0A4C1TPC3"/>
<comment type="caution">
    <text evidence="2">The sequence shown here is derived from an EMBL/GenBank/DDBJ whole genome shotgun (WGS) entry which is preliminary data.</text>
</comment>
<name>A0A4C1TPC3_EUMVA</name>
<feature type="compositionally biased region" description="Basic and acidic residues" evidence="1">
    <location>
        <begin position="137"/>
        <end position="146"/>
    </location>
</feature>
<evidence type="ECO:0000256" key="1">
    <source>
        <dbReference type="SAM" id="MobiDB-lite"/>
    </source>
</evidence>
<evidence type="ECO:0000313" key="2">
    <source>
        <dbReference type="EMBL" id="GBP15816.1"/>
    </source>
</evidence>
<feature type="region of interest" description="Disordered" evidence="1">
    <location>
        <begin position="122"/>
        <end position="151"/>
    </location>
</feature>
<dbReference type="Proteomes" id="UP000299102">
    <property type="component" value="Unassembled WGS sequence"/>
</dbReference>
<keyword evidence="3" id="KW-1185">Reference proteome</keyword>
<dbReference type="EMBL" id="BGZK01000074">
    <property type="protein sequence ID" value="GBP15816.1"/>
    <property type="molecule type" value="Genomic_DNA"/>
</dbReference>
<reference evidence="2 3" key="1">
    <citation type="journal article" date="2019" name="Commun. Biol.">
        <title>The bagworm genome reveals a unique fibroin gene that provides high tensile strength.</title>
        <authorList>
            <person name="Kono N."/>
            <person name="Nakamura H."/>
            <person name="Ohtoshi R."/>
            <person name="Tomita M."/>
            <person name="Numata K."/>
            <person name="Arakawa K."/>
        </authorList>
    </citation>
    <scope>NUCLEOTIDE SEQUENCE [LARGE SCALE GENOMIC DNA]</scope>
</reference>
<sequence>MDSKADLAIENERETVIQGHDRKRPLDDEMEELILTARTKLRSKVTNRQMLYIYIFINKAGSGGFYEFVSDEAAMFSKPLRSAVGRFGPVRSRKGAENSRDTAKTRLRHSGAAIRLQKEGQCKTMVSQRRRRPRPRTGGERPRDRPPGPTAALGCVLRCSSAMHSRVRTLYAKQKRQWQGRARLRTGCACALSQLVPQVARSLRNIYVSVDDEQHVTGSKSI</sequence>
<evidence type="ECO:0000313" key="3">
    <source>
        <dbReference type="Proteomes" id="UP000299102"/>
    </source>
</evidence>
<proteinExistence type="predicted"/>
<protein>
    <submittedName>
        <fullName evidence="2">Uncharacterized protein</fullName>
    </submittedName>
</protein>